<dbReference type="GO" id="GO:0016758">
    <property type="term" value="F:hexosyltransferase activity"/>
    <property type="evidence" value="ECO:0007669"/>
    <property type="project" value="UniProtKB-ARBA"/>
</dbReference>
<dbReference type="InterPro" id="IPR001173">
    <property type="entry name" value="Glyco_trans_2-like"/>
</dbReference>
<proteinExistence type="predicted"/>
<accession>A0A2V4UL11</accession>
<feature type="domain" description="Glycosyltransferase 2-like" evidence="3">
    <location>
        <begin position="6"/>
        <end position="168"/>
    </location>
</feature>
<dbReference type="Gene3D" id="3.90.550.10">
    <property type="entry name" value="Spore Coat Polysaccharide Biosynthesis Protein SpsA, Chain A"/>
    <property type="match status" value="1"/>
</dbReference>
<organism evidence="4 5">
    <name type="scientific">Psychrobacter fozii</name>
    <dbReference type="NCBI Taxonomy" id="198480"/>
    <lineage>
        <taxon>Bacteria</taxon>
        <taxon>Pseudomonadati</taxon>
        <taxon>Pseudomonadota</taxon>
        <taxon>Gammaproteobacteria</taxon>
        <taxon>Moraxellales</taxon>
        <taxon>Moraxellaceae</taxon>
        <taxon>Psychrobacter</taxon>
    </lineage>
</organism>
<evidence type="ECO:0000259" key="3">
    <source>
        <dbReference type="Pfam" id="PF00535"/>
    </source>
</evidence>
<reference evidence="4 5" key="1">
    <citation type="submission" date="2018-06" db="EMBL/GenBank/DDBJ databases">
        <title>Genomic Encyclopedia of Type Strains, Phase III (KMG-III): the genomes of soil and plant-associated and newly described type strains.</title>
        <authorList>
            <person name="Whitman W."/>
        </authorList>
    </citation>
    <scope>NUCLEOTIDE SEQUENCE [LARGE SCALE GENOMIC DNA]</scope>
    <source>
        <strain evidence="4 5">CECT 5889</strain>
    </source>
</reference>
<dbReference type="PANTHER" id="PTHR22916:SF51">
    <property type="entry name" value="GLYCOSYLTRANSFERASE EPSH-RELATED"/>
    <property type="match status" value="1"/>
</dbReference>
<dbReference type="InterPro" id="IPR029044">
    <property type="entry name" value="Nucleotide-diphossugar_trans"/>
</dbReference>
<keyword evidence="2 4" id="KW-0808">Transferase</keyword>
<dbReference type="Proteomes" id="UP000247746">
    <property type="component" value="Unassembled WGS sequence"/>
</dbReference>
<protein>
    <submittedName>
        <fullName evidence="4">Glycosyl transferase family 2</fullName>
    </submittedName>
</protein>
<evidence type="ECO:0000313" key="4">
    <source>
        <dbReference type="EMBL" id="PYE40867.1"/>
    </source>
</evidence>
<dbReference type="OrthoDB" id="9811884at2"/>
<gene>
    <name evidence="4" type="ORF">DFP82_101180</name>
</gene>
<dbReference type="PANTHER" id="PTHR22916">
    <property type="entry name" value="GLYCOSYLTRANSFERASE"/>
    <property type="match status" value="1"/>
</dbReference>
<evidence type="ECO:0000256" key="1">
    <source>
        <dbReference type="ARBA" id="ARBA00022676"/>
    </source>
</evidence>
<sequence>MAYKVSIIVPIYKAEEYINQCAISLFEQDFASIEYIFIDDCSPDNSIQQLEDVIETCPNRKKNTKIIRNASNLGSGATRGVGMKYATGEYVIQIDADDWIEPNMIRLLHQKAKSEKADIVCCDYYSESMSKSKVISFLIPSDKYKAVNTFAIMPTYMNYFWNKLVRRELYLKNDINFPSDISLCDDLYVTFKLIYLANKVVQVNQPLYHYNQLNTHSITSNHTLKSFEDKLVVNNEIILFLQQQGADKEYQNLIHFYKIYSKLLLILNKHMRDDTLWRDTYPESNAYIWKLPLRFDYKVLSWLCSHNQFRVAYLLQDLKANFKR</sequence>
<keyword evidence="1" id="KW-0328">Glycosyltransferase</keyword>
<dbReference type="SUPFAM" id="SSF53448">
    <property type="entry name" value="Nucleotide-diphospho-sugar transferases"/>
    <property type="match status" value="1"/>
</dbReference>
<name>A0A2V4UL11_9GAMM</name>
<keyword evidence="5" id="KW-1185">Reference proteome</keyword>
<comment type="caution">
    <text evidence="4">The sequence shown here is derived from an EMBL/GenBank/DDBJ whole genome shotgun (WGS) entry which is preliminary data.</text>
</comment>
<evidence type="ECO:0000313" key="5">
    <source>
        <dbReference type="Proteomes" id="UP000247746"/>
    </source>
</evidence>
<dbReference type="CDD" id="cd00761">
    <property type="entry name" value="Glyco_tranf_GTA_type"/>
    <property type="match status" value="1"/>
</dbReference>
<dbReference type="Pfam" id="PF00535">
    <property type="entry name" value="Glycos_transf_2"/>
    <property type="match status" value="1"/>
</dbReference>
<dbReference type="RefSeq" id="WP_110921846.1">
    <property type="nucleotide sequence ID" value="NZ_QJSU01000001.1"/>
</dbReference>
<evidence type="ECO:0000256" key="2">
    <source>
        <dbReference type="ARBA" id="ARBA00022679"/>
    </source>
</evidence>
<dbReference type="AlphaFoldDB" id="A0A2V4UL11"/>
<dbReference type="EMBL" id="QJSU01000001">
    <property type="protein sequence ID" value="PYE40867.1"/>
    <property type="molecule type" value="Genomic_DNA"/>
</dbReference>